<sequence length="1017" mass="117797">MVLFKRKPVKYLAPPKVENDETEVWEIKQTGEIFLDYESYLARIDFYKQRRFICQITGHSGLSFFEALKSELSGAQEVEEAFPEALKGPVLRRVQFQTISRINTLVDLIYDEFRADYYPGEAVTVQVATGERLAGIVRDKTSFGAKILPDGTLNPPYSRYLVSLDDRPNEEAVVDDNHISRDRKIFTKQVLRSFIKNSVTRDSWNGAPWQVKHDLAKQYHIDTKIPPHLFLENKPIDKKMKMTQVGAVVKIDSNNGNFQEHSGSNSQLLQRDPGIEVQWNKQNNSQHLIKDKNDLSLISSQASNQLDAQSKSQPPYISHTFQVYGPISKIEPRPINFHNSTFTFAPQPILPQSLQPPRPPQLLPQIKYPIEDLQIRPRKEGFRRPALKFLSQDTPSNNFRPSREGAEIQMKSVGLLLETWDTLNVFCEIFVLDSFTFDDFVEAMQISSEDIECELFVEIHCAALKMLVASEADGGEILIPLLEMEDESDEEKETGQPRSISTPADGHQPERRGKTTRSGLTRTDFIAQPRKSHRAAEMLAEVNWIDRLRKRNFKDGGWQLLLIGLLYQLSKSPRYFDVCNTLLKELAPLDLDPTPETARKRYLQLEVNLRIQVLEILCMLIVDTKAVRTYMEECSEQMTSFRKEKIQWQRDRKQYIEELRVLNEERKALLPLNTPSSLSPENGTLTKLTAGEVEIPDPVEDDFNETDDDLRQIRTLRRGQDRALERKRKREAHQDKVEKADLESKQPKHIKQLTKLSKEIKKKQDLIAKCENEISTLDNDLREADCPRTRLLGRDRFWNRYFWFERNGMPYGGLPDSSTAEADYANGCIWIQGPGDMERKGFIDMESQLQAEYKEKHQMTVPERKKLEEGSTSLYNAYQWGYYEDPESVDELLSWLDVRGCNEIRLHKELKLYRDRIISNMEKRKKYLKSWDEKTLNSGIKRMATRRKDSSINHAATYRCLAWRNTMAISEIGHLHSDQPRVRRSNKKEASLSCTKEPDRPSKAETKGRNKKNTGYR</sequence>
<feature type="region of interest" description="Disordered" evidence="6">
    <location>
        <begin position="977"/>
        <end position="1017"/>
    </location>
</feature>
<dbReference type="Pfam" id="PF10537">
    <property type="entry name" value="WAC_Acf1_DNA_bd"/>
    <property type="match status" value="1"/>
</dbReference>
<dbReference type="EMBL" id="MCBR01010442">
    <property type="protein sequence ID" value="RKF71232.1"/>
    <property type="molecule type" value="Genomic_DNA"/>
</dbReference>
<comment type="subcellular location">
    <subcellularLocation>
        <location evidence="1 4">Nucleus</location>
    </subcellularLocation>
</comment>
<dbReference type="PANTHER" id="PTHR32075">
    <property type="entry name" value="ISWI CHROMATIN-REMODELING COMPLEX SUBUNIT YPL216W-RELATED"/>
    <property type="match status" value="1"/>
</dbReference>
<feature type="domain" description="WAC" evidence="8">
    <location>
        <begin position="22"/>
        <end position="131"/>
    </location>
</feature>
<keyword evidence="3 4" id="KW-0539">Nucleus</keyword>
<evidence type="ECO:0000256" key="6">
    <source>
        <dbReference type="SAM" id="MobiDB-lite"/>
    </source>
</evidence>
<protein>
    <submittedName>
        <fullName evidence="9">Putative ddt domain-containing protein</fullName>
    </submittedName>
</protein>
<reference evidence="9 10" key="1">
    <citation type="journal article" date="2018" name="BMC Genomics">
        <title>Comparative genome analyses reveal sequence features reflecting distinct modes of host-adaptation between dicot and monocot powdery mildew.</title>
        <authorList>
            <person name="Wu Y."/>
            <person name="Ma X."/>
            <person name="Pan Z."/>
            <person name="Kale S.D."/>
            <person name="Song Y."/>
            <person name="King H."/>
            <person name="Zhang Q."/>
            <person name="Presley C."/>
            <person name="Deng X."/>
            <person name="Wei C.I."/>
            <person name="Xiao S."/>
        </authorList>
    </citation>
    <scope>NUCLEOTIDE SEQUENCE [LARGE SCALE GENOMIC DNA]</scope>
    <source>
        <strain evidence="9">UCSC1</strain>
    </source>
</reference>
<name>A0A420I9I9_9PEZI</name>
<dbReference type="PROSITE" id="PS50827">
    <property type="entry name" value="DDT"/>
    <property type="match status" value="1"/>
</dbReference>
<feature type="coiled-coil region" evidence="5">
    <location>
        <begin position="753"/>
        <end position="780"/>
    </location>
</feature>
<dbReference type="Pfam" id="PF02791">
    <property type="entry name" value="DDT"/>
    <property type="match status" value="1"/>
</dbReference>
<organism evidence="9 10">
    <name type="scientific">Golovinomyces cichoracearum</name>
    <dbReference type="NCBI Taxonomy" id="62708"/>
    <lineage>
        <taxon>Eukaryota</taxon>
        <taxon>Fungi</taxon>
        <taxon>Dikarya</taxon>
        <taxon>Ascomycota</taxon>
        <taxon>Pezizomycotina</taxon>
        <taxon>Leotiomycetes</taxon>
        <taxon>Erysiphales</taxon>
        <taxon>Erysiphaceae</taxon>
        <taxon>Golovinomyces</taxon>
    </lineage>
</organism>
<comment type="caution">
    <text evidence="9">The sequence shown here is derived from an EMBL/GenBank/DDBJ whole genome shotgun (WGS) entry which is preliminary data.</text>
</comment>
<dbReference type="GO" id="GO:0000781">
    <property type="term" value="C:chromosome, telomeric region"/>
    <property type="evidence" value="ECO:0007669"/>
    <property type="project" value="GOC"/>
</dbReference>
<dbReference type="InterPro" id="IPR013136">
    <property type="entry name" value="WSTF_Acf1_Cbp146"/>
</dbReference>
<evidence type="ECO:0000313" key="9">
    <source>
        <dbReference type="EMBL" id="RKF71232.1"/>
    </source>
</evidence>
<feature type="region of interest" description="Disordered" evidence="6">
    <location>
        <begin position="486"/>
        <end position="520"/>
    </location>
</feature>
<evidence type="ECO:0000256" key="2">
    <source>
        <dbReference type="ARBA" id="ARBA00023054"/>
    </source>
</evidence>
<dbReference type="AlphaFoldDB" id="A0A420I9I9"/>
<dbReference type="OrthoDB" id="332390at2759"/>
<dbReference type="Pfam" id="PF15612">
    <property type="entry name" value="WHIM1"/>
    <property type="match status" value="1"/>
</dbReference>
<dbReference type="InterPro" id="IPR018501">
    <property type="entry name" value="DDT_dom"/>
</dbReference>
<dbReference type="PANTHER" id="PTHR32075:SF6">
    <property type="entry name" value="ISWI CHROMATIN-REMODELING COMPLEX SUBUNIT YPL216W-RELATED"/>
    <property type="match status" value="1"/>
</dbReference>
<dbReference type="Pfam" id="PF15613">
    <property type="entry name" value="WSD"/>
    <property type="match status" value="1"/>
</dbReference>
<dbReference type="Proteomes" id="UP000285405">
    <property type="component" value="Unassembled WGS sequence"/>
</dbReference>
<keyword evidence="2 5" id="KW-0175">Coiled coil</keyword>
<dbReference type="GO" id="GO:0005634">
    <property type="term" value="C:nucleus"/>
    <property type="evidence" value="ECO:0007669"/>
    <property type="project" value="UniProtKB-SubCell"/>
</dbReference>
<feature type="domain" description="DDT" evidence="7">
    <location>
        <begin position="410"/>
        <end position="473"/>
    </location>
</feature>
<gene>
    <name evidence="9" type="ORF">GcC1_104002</name>
</gene>
<evidence type="ECO:0000256" key="1">
    <source>
        <dbReference type="ARBA" id="ARBA00004123"/>
    </source>
</evidence>
<accession>A0A420I9I9</accession>
<evidence type="ECO:0000313" key="10">
    <source>
        <dbReference type="Proteomes" id="UP000285405"/>
    </source>
</evidence>
<feature type="compositionally biased region" description="Basic and acidic residues" evidence="6">
    <location>
        <begin position="996"/>
        <end position="1008"/>
    </location>
</feature>
<dbReference type="InterPro" id="IPR028942">
    <property type="entry name" value="WHIM1_dom"/>
</dbReference>
<feature type="compositionally biased region" description="Basic and acidic residues" evidence="6">
    <location>
        <begin position="732"/>
        <end position="746"/>
    </location>
</feature>
<evidence type="ECO:0000256" key="3">
    <source>
        <dbReference type="ARBA" id="ARBA00023242"/>
    </source>
</evidence>
<evidence type="ECO:0000256" key="5">
    <source>
        <dbReference type="SAM" id="Coils"/>
    </source>
</evidence>
<dbReference type="InterPro" id="IPR028941">
    <property type="entry name" value="WHIM2_dom"/>
</dbReference>
<proteinExistence type="predicted"/>
<evidence type="ECO:0000259" key="8">
    <source>
        <dbReference type="PROSITE" id="PS51136"/>
    </source>
</evidence>
<feature type="region of interest" description="Disordered" evidence="6">
    <location>
        <begin position="721"/>
        <end position="746"/>
    </location>
</feature>
<evidence type="ECO:0000256" key="4">
    <source>
        <dbReference type="PROSITE-ProRule" id="PRU00475"/>
    </source>
</evidence>
<dbReference type="GO" id="GO:0000785">
    <property type="term" value="C:chromatin"/>
    <property type="evidence" value="ECO:0007669"/>
    <property type="project" value="UniProtKB-ARBA"/>
</dbReference>
<evidence type="ECO:0000259" key="7">
    <source>
        <dbReference type="PROSITE" id="PS50827"/>
    </source>
</evidence>
<dbReference type="PROSITE" id="PS51136">
    <property type="entry name" value="WAC"/>
    <property type="match status" value="1"/>
</dbReference>
<dbReference type="GO" id="GO:0031509">
    <property type="term" value="P:subtelomeric heterochromatin formation"/>
    <property type="evidence" value="ECO:0007669"/>
    <property type="project" value="TreeGrafter"/>
</dbReference>